<feature type="region of interest" description="Disordered" evidence="1">
    <location>
        <begin position="1"/>
        <end position="23"/>
    </location>
</feature>
<protein>
    <submittedName>
        <fullName evidence="2">Leucine-rich repeat-containing 33</fullName>
    </submittedName>
</protein>
<accession>A0A5B6X4Z7</accession>
<dbReference type="AlphaFoldDB" id="A0A5B6X4Z7"/>
<reference evidence="3" key="1">
    <citation type="journal article" date="2019" name="Plant Biotechnol. J.">
        <title>Genome sequencing of the Australian wild diploid species Gossypium australe highlights disease resistance and delayed gland morphogenesis.</title>
        <authorList>
            <person name="Cai Y."/>
            <person name="Cai X."/>
            <person name="Wang Q."/>
            <person name="Wang P."/>
            <person name="Zhang Y."/>
            <person name="Cai C."/>
            <person name="Xu Y."/>
            <person name="Wang K."/>
            <person name="Zhou Z."/>
            <person name="Wang C."/>
            <person name="Geng S."/>
            <person name="Li B."/>
            <person name="Dong Q."/>
            <person name="Hou Y."/>
            <person name="Wang H."/>
            <person name="Ai P."/>
            <person name="Liu Z."/>
            <person name="Yi F."/>
            <person name="Sun M."/>
            <person name="An G."/>
            <person name="Cheng J."/>
            <person name="Zhang Y."/>
            <person name="Shi Q."/>
            <person name="Xie Y."/>
            <person name="Shi X."/>
            <person name="Chang Y."/>
            <person name="Huang F."/>
            <person name="Chen Y."/>
            <person name="Hong S."/>
            <person name="Mi L."/>
            <person name="Sun Q."/>
            <person name="Zhang L."/>
            <person name="Zhou B."/>
            <person name="Peng R."/>
            <person name="Zhang X."/>
            <person name="Liu F."/>
        </authorList>
    </citation>
    <scope>NUCLEOTIDE SEQUENCE [LARGE SCALE GENOMIC DNA]</scope>
    <source>
        <strain evidence="3">cv. PA1801</strain>
    </source>
</reference>
<gene>
    <name evidence="2" type="ORF">EPI10_031856</name>
</gene>
<feature type="region of interest" description="Disordered" evidence="1">
    <location>
        <begin position="87"/>
        <end position="115"/>
    </location>
</feature>
<evidence type="ECO:0000313" key="2">
    <source>
        <dbReference type="EMBL" id="KAA3488075.1"/>
    </source>
</evidence>
<name>A0A5B6X4Z7_9ROSI</name>
<organism evidence="2 3">
    <name type="scientific">Gossypium australe</name>
    <dbReference type="NCBI Taxonomy" id="47621"/>
    <lineage>
        <taxon>Eukaryota</taxon>
        <taxon>Viridiplantae</taxon>
        <taxon>Streptophyta</taxon>
        <taxon>Embryophyta</taxon>
        <taxon>Tracheophyta</taxon>
        <taxon>Spermatophyta</taxon>
        <taxon>Magnoliopsida</taxon>
        <taxon>eudicotyledons</taxon>
        <taxon>Gunneridae</taxon>
        <taxon>Pentapetalae</taxon>
        <taxon>rosids</taxon>
        <taxon>malvids</taxon>
        <taxon>Malvales</taxon>
        <taxon>Malvaceae</taxon>
        <taxon>Malvoideae</taxon>
        <taxon>Gossypium</taxon>
    </lineage>
</organism>
<dbReference type="Proteomes" id="UP000325315">
    <property type="component" value="Unassembled WGS sequence"/>
</dbReference>
<dbReference type="EMBL" id="SMMG02000001">
    <property type="protein sequence ID" value="KAA3488075.1"/>
    <property type="molecule type" value="Genomic_DNA"/>
</dbReference>
<keyword evidence="3" id="KW-1185">Reference proteome</keyword>
<evidence type="ECO:0000256" key="1">
    <source>
        <dbReference type="SAM" id="MobiDB-lite"/>
    </source>
</evidence>
<proteinExistence type="predicted"/>
<sequence>MLGGMARIKWPNTPLSPKQLAKSLKDVDPQKLFEKERKQYKDELLQTYGKSYGLVGSRTNVPHEIMDPDLERAIADDVESVALVPAQRTVPEESRPATSNPEEGAKQAFYSMMND</sequence>
<evidence type="ECO:0000313" key="3">
    <source>
        <dbReference type="Proteomes" id="UP000325315"/>
    </source>
</evidence>
<comment type="caution">
    <text evidence="2">The sequence shown here is derived from an EMBL/GenBank/DDBJ whole genome shotgun (WGS) entry which is preliminary data.</text>
</comment>